<name>A0A926D353_9FIRM</name>
<evidence type="ECO:0000313" key="4">
    <source>
        <dbReference type="Proteomes" id="UP000654279"/>
    </source>
</evidence>
<dbReference type="PANTHER" id="PTHR45138">
    <property type="entry name" value="REGULATORY COMPONENTS OF SENSORY TRANSDUCTION SYSTEM"/>
    <property type="match status" value="1"/>
</dbReference>
<dbReference type="InterPro" id="IPR000160">
    <property type="entry name" value="GGDEF_dom"/>
</dbReference>
<reference evidence="3" key="1">
    <citation type="submission" date="2020-08" db="EMBL/GenBank/DDBJ databases">
        <title>Genome public.</title>
        <authorList>
            <person name="Liu C."/>
            <person name="Sun Q."/>
        </authorList>
    </citation>
    <scope>NUCLEOTIDE SEQUENCE</scope>
    <source>
        <strain evidence="3">NSJ-44</strain>
    </source>
</reference>
<keyword evidence="4" id="KW-1185">Reference proteome</keyword>
<feature type="transmembrane region" description="Helical" evidence="1">
    <location>
        <begin position="62"/>
        <end position="81"/>
    </location>
</feature>
<proteinExistence type="predicted"/>
<feature type="transmembrane region" description="Helical" evidence="1">
    <location>
        <begin position="159"/>
        <end position="178"/>
    </location>
</feature>
<keyword evidence="1" id="KW-1133">Transmembrane helix</keyword>
<dbReference type="AlphaFoldDB" id="A0A926D353"/>
<dbReference type="InterPro" id="IPR043128">
    <property type="entry name" value="Rev_trsase/Diguanyl_cyclase"/>
</dbReference>
<dbReference type="EMBL" id="JACRSO010000003">
    <property type="protein sequence ID" value="MBC8529485.1"/>
    <property type="molecule type" value="Genomic_DNA"/>
</dbReference>
<accession>A0A926D353</accession>
<comment type="caution">
    <text evidence="3">The sequence shown here is derived from an EMBL/GenBank/DDBJ whole genome shotgun (WGS) entry which is preliminary data.</text>
</comment>
<evidence type="ECO:0000256" key="1">
    <source>
        <dbReference type="SAM" id="Phobius"/>
    </source>
</evidence>
<feature type="domain" description="GGDEF" evidence="2">
    <location>
        <begin position="248"/>
        <end position="372"/>
    </location>
</feature>
<dbReference type="InterPro" id="IPR050469">
    <property type="entry name" value="Diguanylate_Cyclase"/>
</dbReference>
<gene>
    <name evidence="3" type="ORF">H8699_08605</name>
</gene>
<evidence type="ECO:0000313" key="3">
    <source>
        <dbReference type="EMBL" id="MBC8529485.1"/>
    </source>
</evidence>
<evidence type="ECO:0000259" key="2">
    <source>
        <dbReference type="PROSITE" id="PS50887"/>
    </source>
</evidence>
<keyword evidence="1" id="KW-0812">Transmembrane</keyword>
<dbReference type="CDD" id="cd01949">
    <property type="entry name" value="GGDEF"/>
    <property type="match status" value="1"/>
</dbReference>
<dbReference type="SMART" id="SM00267">
    <property type="entry name" value="GGDEF"/>
    <property type="match status" value="1"/>
</dbReference>
<dbReference type="Gene3D" id="3.30.70.270">
    <property type="match status" value="1"/>
</dbReference>
<dbReference type="Pfam" id="PF00990">
    <property type="entry name" value="GGDEF"/>
    <property type="match status" value="1"/>
</dbReference>
<dbReference type="PROSITE" id="PS50887">
    <property type="entry name" value="GGDEF"/>
    <property type="match status" value="1"/>
</dbReference>
<keyword evidence="1" id="KW-0472">Membrane</keyword>
<dbReference type="Proteomes" id="UP000654279">
    <property type="component" value="Unassembled WGS sequence"/>
</dbReference>
<feature type="transmembrane region" description="Helical" evidence="1">
    <location>
        <begin position="118"/>
        <end position="138"/>
    </location>
</feature>
<feature type="transmembrane region" description="Helical" evidence="1">
    <location>
        <begin position="93"/>
        <end position="112"/>
    </location>
</feature>
<dbReference type="NCBIfam" id="TIGR00254">
    <property type="entry name" value="GGDEF"/>
    <property type="match status" value="1"/>
</dbReference>
<feature type="transmembrane region" description="Helical" evidence="1">
    <location>
        <begin position="6"/>
        <end position="25"/>
    </location>
</feature>
<dbReference type="InterPro" id="IPR029787">
    <property type="entry name" value="Nucleotide_cyclase"/>
</dbReference>
<feature type="transmembrane region" description="Helical" evidence="1">
    <location>
        <begin position="184"/>
        <end position="202"/>
    </location>
</feature>
<dbReference type="GO" id="GO:0052621">
    <property type="term" value="F:diguanylate cyclase activity"/>
    <property type="evidence" value="ECO:0007669"/>
    <property type="project" value="TreeGrafter"/>
</dbReference>
<protein>
    <submittedName>
        <fullName evidence="3">GGDEF domain-containing protein</fullName>
    </submittedName>
</protein>
<dbReference type="PANTHER" id="PTHR45138:SF9">
    <property type="entry name" value="DIGUANYLATE CYCLASE DGCM-RELATED"/>
    <property type="match status" value="1"/>
</dbReference>
<sequence length="372" mass="42428">MTIFCHVIIILEMVTINFYTLNFCSTPKLRPVALWTSFALFTAALVGGMICLLSSLPSYGNGNGLFVLFGFIYLLPCYFIYDQPLKYTFTVMCSAWIYTMLAFSLAVRVATFLPQTDFSLTILIIQTVFYALTLRLFLRFIKSQFLYILQNVTDKTLSSLLRLSFFWFISCVLLNYVFVTKDQALLELILVVIIGAIILRSYRVFHDLVCADKDAEQLRRQNRTDPLTGLKNRISFYEDAQALIDQGRPFSLIFIDLDRFKTINDRYGHSAGDRYLAGFARAARRVSAGMGEAYRISGDEFILLCSLEQTERLRGRLERSPISLGKGEPEFLGFSFGIASYPENGQHLDGLIVLADRKMYVHKSRLSQVKGR</sequence>
<organism evidence="3 4">
    <name type="scientific">Luoshenia tenuis</name>
    <dbReference type="NCBI Taxonomy" id="2763654"/>
    <lineage>
        <taxon>Bacteria</taxon>
        <taxon>Bacillati</taxon>
        <taxon>Bacillota</taxon>
        <taxon>Clostridia</taxon>
        <taxon>Christensenellales</taxon>
        <taxon>Christensenellaceae</taxon>
        <taxon>Luoshenia</taxon>
    </lineage>
</organism>
<dbReference type="SUPFAM" id="SSF55073">
    <property type="entry name" value="Nucleotide cyclase"/>
    <property type="match status" value="1"/>
</dbReference>
<feature type="transmembrane region" description="Helical" evidence="1">
    <location>
        <begin position="32"/>
        <end position="56"/>
    </location>
</feature>
<dbReference type="RefSeq" id="WP_283244181.1">
    <property type="nucleotide sequence ID" value="NZ_JACRSO010000003.1"/>
</dbReference>